<keyword evidence="2" id="KW-1185">Reference proteome</keyword>
<sequence length="757" mass="83099">MTSRSNWLPPLWVRPEPDEPLHGVLLRLCETNGLSQMSYLELAAGISLARVRAGEQTDVVARMLRCESASLEPHLWRRPTPNYRSWNGVLVSVVRDADFVHRRVCPGCLAEKAYHRFHWDVSAVASCLAHDRLLVGSCSCGKALSWRDGALGKCRHCESGSVHDVPPSAPHPDAAAFDAYLLGRLGAAPKVPNGVFDPLSIRDACDVAGRIGVLDILGYRPRWTEVRDADMPSAVVRGRGYAILTKDCLDETLERVWTEFQEKRHPRRSAEGDRPRIDHAYGWVVPWFRHHGGEVLVPQIAAAIVRHASSKFMLTAGTFPSVERSGETLNLSQARAVCGTSARTLRRLLIMEGFLPTQLKKGSPLRIERTVVDRVAADFAQALTQADLVATTGLSIWAVENLCKADAIPCWLKGGGVAFHQYRFRRSDVELWMRELLEGAPKVGTRPVGAVALCDYAAELGIPTTETIALLRRGELQLVSTAGEDRTFADTFVASMPSEAADIVSATTVSMTLGLAKPIVEELAEAGLIQRRQAPLHHRRETRNFFSRRSMDDLQRAVTAAAEPWEAGSDHRKRSKIRLTKAVRRYEDKVSWVAVLSAIKEGRLKAFVDPECSPTMAASLFLDDASNLQALASDAGEKGVARKLNIAEAAVYLGTNTGAVSAFRKAGLLGKADEHLGVDLDELQAFRDRYILSGEIVERTGTSWFTLTSTLASAGIHPAREWISGLKVSRRIYDRAAVEGFIQIPANAPGLQSSHRG</sequence>
<dbReference type="Proteomes" id="UP001163223">
    <property type="component" value="Chromosome"/>
</dbReference>
<evidence type="ECO:0000313" key="2">
    <source>
        <dbReference type="Proteomes" id="UP001163223"/>
    </source>
</evidence>
<gene>
    <name evidence="1" type="ORF">OXU80_17810</name>
</gene>
<proteinExistence type="predicted"/>
<evidence type="ECO:0000313" key="1">
    <source>
        <dbReference type="EMBL" id="WAJ26710.1"/>
    </source>
</evidence>
<name>A0ACD4NIM1_9HYPH</name>
<organism evidence="1 2">
    <name type="scientific">Antarcticirhabdus aurantiaca</name>
    <dbReference type="NCBI Taxonomy" id="2606717"/>
    <lineage>
        <taxon>Bacteria</taxon>
        <taxon>Pseudomonadati</taxon>
        <taxon>Pseudomonadota</taxon>
        <taxon>Alphaproteobacteria</taxon>
        <taxon>Hyphomicrobiales</taxon>
        <taxon>Aurantimonadaceae</taxon>
        <taxon>Antarcticirhabdus</taxon>
    </lineage>
</organism>
<reference evidence="1" key="1">
    <citation type="submission" date="2022-11" db="EMBL/GenBank/DDBJ databases">
        <title>beta-Carotene-producing bacterium, Jeongeuplla avenae sp. nov., alleviates the salt stress of Arabidopsis seedlings.</title>
        <authorList>
            <person name="Jiang L."/>
            <person name="Lee J."/>
        </authorList>
    </citation>
    <scope>NUCLEOTIDE SEQUENCE</scope>
    <source>
        <strain evidence="1">DY_R2A_6</strain>
    </source>
</reference>
<accession>A0ACD4NIM1</accession>
<dbReference type="EMBL" id="CP113520">
    <property type="protein sequence ID" value="WAJ26710.1"/>
    <property type="molecule type" value="Genomic_DNA"/>
</dbReference>
<protein>
    <submittedName>
        <fullName evidence="1">TniQ family protein</fullName>
    </submittedName>
</protein>